<gene>
    <name evidence="2" type="ordered locus">Tgr7_0637</name>
</gene>
<dbReference type="KEGG" id="tgr:Tgr7_0637"/>
<keyword evidence="3" id="KW-1185">Reference proteome</keyword>
<name>B8GLX8_THISH</name>
<accession>B8GLX8</accession>
<sequence length="166" mass="18880">MRYVREDNGPWYRQPWPWLLMIPPVTAVFVGMILLRAATYEPDGLVVADYYREGRAINEVLERERFAAQLGLGGELVREGERFVLRMEGTPLPPAPLTLRLLHPTRANKDAEIRLTHDAHNGAWVGNLATLPTARWHVHLEPEDRSWRLRGRLEPDASRVTVSAGG</sequence>
<dbReference type="AlphaFoldDB" id="B8GLX8"/>
<keyword evidence="1" id="KW-1133">Transmembrane helix</keyword>
<evidence type="ECO:0000313" key="3">
    <source>
        <dbReference type="Proteomes" id="UP000002383"/>
    </source>
</evidence>
<dbReference type="EMBL" id="CP001339">
    <property type="protein sequence ID" value="ACL71731.1"/>
    <property type="molecule type" value="Genomic_DNA"/>
</dbReference>
<organism evidence="2 3">
    <name type="scientific">Thioalkalivibrio sulfidiphilus (strain HL-EbGR7)</name>
    <dbReference type="NCBI Taxonomy" id="396588"/>
    <lineage>
        <taxon>Bacteria</taxon>
        <taxon>Pseudomonadati</taxon>
        <taxon>Pseudomonadota</taxon>
        <taxon>Gammaproteobacteria</taxon>
        <taxon>Chromatiales</taxon>
        <taxon>Ectothiorhodospiraceae</taxon>
        <taxon>Thioalkalivibrio</taxon>
    </lineage>
</organism>
<dbReference type="eggNOG" id="COG3198">
    <property type="taxonomic scope" value="Bacteria"/>
</dbReference>
<protein>
    <submittedName>
        <fullName evidence="2">FixH family protein</fullName>
    </submittedName>
</protein>
<proteinExistence type="predicted"/>
<dbReference type="HOGENOM" id="CLU_100979_2_0_6"/>
<dbReference type="OrthoDB" id="5295180at2"/>
<feature type="transmembrane region" description="Helical" evidence="1">
    <location>
        <begin position="16"/>
        <end position="35"/>
    </location>
</feature>
<dbReference type="Proteomes" id="UP000002383">
    <property type="component" value="Chromosome"/>
</dbReference>
<evidence type="ECO:0000313" key="2">
    <source>
        <dbReference type="EMBL" id="ACL71731.1"/>
    </source>
</evidence>
<keyword evidence="1" id="KW-0472">Membrane</keyword>
<dbReference type="STRING" id="396588.Tgr7_0637"/>
<dbReference type="Pfam" id="PF05751">
    <property type="entry name" value="FixH"/>
    <property type="match status" value="1"/>
</dbReference>
<keyword evidence="1" id="KW-0812">Transmembrane</keyword>
<dbReference type="InterPro" id="IPR008620">
    <property type="entry name" value="FixH"/>
</dbReference>
<reference evidence="2 3" key="1">
    <citation type="journal article" date="2011" name="Stand. Genomic Sci.">
        <title>Complete genome sequence of 'Thioalkalivibrio sulfidophilus' HL-EbGr7.</title>
        <authorList>
            <person name="Muyzer G."/>
            <person name="Sorokin D.Y."/>
            <person name="Mavromatis K."/>
            <person name="Lapidus A."/>
            <person name="Clum A."/>
            <person name="Ivanova N."/>
            <person name="Pati A."/>
            <person name="d'Haeseleer P."/>
            <person name="Woyke T."/>
            <person name="Kyrpides N.C."/>
        </authorList>
    </citation>
    <scope>NUCLEOTIDE SEQUENCE [LARGE SCALE GENOMIC DNA]</scope>
    <source>
        <strain evidence="2 3">HL-EbGR7</strain>
    </source>
</reference>
<dbReference type="RefSeq" id="WP_012637219.1">
    <property type="nucleotide sequence ID" value="NC_011901.1"/>
</dbReference>
<evidence type="ECO:0000256" key="1">
    <source>
        <dbReference type="SAM" id="Phobius"/>
    </source>
</evidence>